<protein>
    <submittedName>
        <fullName evidence="1">Uncharacterized protein</fullName>
    </submittedName>
</protein>
<gene>
    <name evidence="1" type="ORF">MSG28_013041</name>
</gene>
<dbReference type="Proteomes" id="UP001064048">
    <property type="component" value="Chromosome 23"/>
</dbReference>
<accession>A0ACC0KSB8</accession>
<evidence type="ECO:0000313" key="1">
    <source>
        <dbReference type="EMBL" id="KAI8439195.1"/>
    </source>
</evidence>
<organism evidence="1 2">
    <name type="scientific">Choristoneura fumiferana</name>
    <name type="common">Spruce budworm moth</name>
    <name type="synonym">Archips fumiferana</name>
    <dbReference type="NCBI Taxonomy" id="7141"/>
    <lineage>
        <taxon>Eukaryota</taxon>
        <taxon>Metazoa</taxon>
        <taxon>Ecdysozoa</taxon>
        <taxon>Arthropoda</taxon>
        <taxon>Hexapoda</taxon>
        <taxon>Insecta</taxon>
        <taxon>Pterygota</taxon>
        <taxon>Neoptera</taxon>
        <taxon>Endopterygota</taxon>
        <taxon>Lepidoptera</taxon>
        <taxon>Glossata</taxon>
        <taxon>Ditrysia</taxon>
        <taxon>Tortricoidea</taxon>
        <taxon>Tortricidae</taxon>
        <taxon>Tortricinae</taxon>
        <taxon>Choristoneura</taxon>
    </lineage>
</organism>
<evidence type="ECO:0000313" key="2">
    <source>
        <dbReference type="Proteomes" id="UP001064048"/>
    </source>
</evidence>
<keyword evidence="2" id="KW-1185">Reference proteome</keyword>
<reference evidence="1 2" key="1">
    <citation type="journal article" date="2022" name="Genome Biol. Evol.">
        <title>The Spruce Budworm Genome: Reconstructing the Evolutionary History of Antifreeze Proteins.</title>
        <authorList>
            <person name="Beliveau C."/>
            <person name="Gagne P."/>
            <person name="Picq S."/>
            <person name="Vernygora O."/>
            <person name="Keeling C.I."/>
            <person name="Pinkney K."/>
            <person name="Doucet D."/>
            <person name="Wen F."/>
            <person name="Johnston J.S."/>
            <person name="Maaroufi H."/>
            <person name="Boyle B."/>
            <person name="Laroche J."/>
            <person name="Dewar K."/>
            <person name="Juretic N."/>
            <person name="Blackburn G."/>
            <person name="Nisole A."/>
            <person name="Brunet B."/>
            <person name="Brandao M."/>
            <person name="Lumley L."/>
            <person name="Duan J."/>
            <person name="Quan G."/>
            <person name="Lucarotti C.J."/>
            <person name="Roe A.D."/>
            <person name="Sperling F.A.H."/>
            <person name="Levesque R.C."/>
            <person name="Cusson M."/>
        </authorList>
    </citation>
    <scope>NUCLEOTIDE SEQUENCE [LARGE SCALE GENOMIC DNA]</scope>
    <source>
        <strain evidence="1">Glfc:IPQL:Cfum</strain>
    </source>
</reference>
<name>A0ACC0KSB8_CHOFU</name>
<dbReference type="EMBL" id="CM046123">
    <property type="protein sequence ID" value="KAI8439195.1"/>
    <property type="molecule type" value="Genomic_DNA"/>
</dbReference>
<proteinExistence type="predicted"/>
<sequence>MYAVKTKDNQITRFPLTTDSVAQTRYRYHSNAPYLKSQDNDSPVTHAMYLLHPVRIAAQMSDRVYNSSYILSIVVESVKECAWQTVYCGLDVCNRYAAAQHLLAQPYPIFDVVITAPSHSRQCFKKSSTTSSQMLQNRARTGQCACIVFAGIRLIKTFSYLIALFGEILSTQMYQTPTVLVHYFGAETREL</sequence>
<comment type="caution">
    <text evidence="1">The sequence shown here is derived from an EMBL/GenBank/DDBJ whole genome shotgun (WGS) entry which is preliminary data.</text>
</comment>